<dbReference type="RefSeq" id="XP_075099145.1">
    <property type="nucleotide sequence ID" value="XM_075243044.1"/>
</dbReference>
<sequence>MELIITLVYAKCDSIERIELWDSLYTMESDMNVPWLVGGDFNVIWDEEEKFGGLPIHINEIDDFRHCINTCNLFDLGFKGSIFIWWNGGAEEDCIFKGLDRVLANMEFQNLFPGVEVTHLSKIGFDHSPLLITCDPNFTPIKKQFRFLNFWTEHASFLDVVKQNWHADFCANSFTIFNHKLKKLKKALSCWSKATFGDIFQKIAILEEVVLVHEAQFEQHPTRINRQ</sequence>
<proteinExistence type="predicted"/>
<evidence type="ECO:0000313" key="1">
    <source>
        <dbReference type="Proteomes" id="UP000790787"/>
    </source>
</evidence>
<reference evidence="1" key="1">
    <citation type="journal article" date="2014" name="Nat. Commun.">
        <title>The tobacco genome sequence and its comparison with those of tomato and potato.</title>
        <authorList>
            <person name="Sierro N."/>
            <person name="Battey J.N."/>
            <person name="Ouadi S."/>
            <person name="Bakaher N."/>
            <person name="Bovet L."/>
            <person name="Willig A."/>
            <person name="Goepfert S."/>
            <person name="Peitsch M.C."/>
            <person name="Ivanov N.V."/>
        </authorList>
    </citation>
    <scope>NUCLEOTIDE SEQUENCE [LARGE SCALE GENOMIC DNA]</scope>
</reference>
<organism evidence="1 2">
    <name type="scientific">Nicotiana tabacum</name>
    <name type="common">Common tobacco</name>
    <dbReference type="NCBI Taxonomy" id="4097"/>
    <lineage>
        <taxon>Eukaryota</taxon>
        <taxon>Viridiplantae</taxon>
        <taxon>Streptophyta</taxon>
        <taxon>Embryophyta</taxon>
        <taxon>Tracheophyta</taxon>
        <taxon>Spermatophyta</taxon>
        <taxon>Magnoliopsida</taxon>
        <taxon>eudicotyledons</taxon>
        <taxon>Gunneridae</taxon>
        <taxon>Pentapetalae</taxon>
        <taxon>asterids</taxon>
        <taxon>lamiids</taxon>
        <taxon>Solanales</taxon>
        <taxon>Solanaceae</taxon>
        <taxon>Nicotianoideae</taxon>
        <taxon>Nicotianeae</taxon>
        <taxon>Nicotiana</taxon>
    </lineage>
</organism>
<keyword evidence="1" id="KW-1185">Reference proteome</keyword>
<evidence type="ECO:0000313" key="2">
    <source>
        <dbReference type="RefSeq" id="XP_075099145.1"/>
    </source>
</evidence>
<accession>A0AC58TPJ8</accession>
<reference evidence="2" key="2">
    <citation type="submission" date="2025-08" db="UniProtKB">
        <authorList>
            <consortium name="RefSeq"/>
        </authorList>
    </citation>
    <scope>IDENTIFICATION</scope>
    <source>
        <tissue evidence="2">Leaf</tissue>
    </source>
</reference>
<name>A0AC58TPJ8_TOBAC</name>
<protein>
    <submittedName>
        <fullName evidence="2">Uncharacterized protein LOC142176013</fullName>
    </submittedName>
</protein>
<gene>
    <name evidence="2" type="primary">LOC142176013</name>
</gene>
<dbReference type="Proteomes" id="UP000790787">
    <property type="component" value="Chromosome 22"/>
</dbReference>